<evidence type="ECO:0000256" key="1">
    <source>
        <dbReference type="ARBA" id="ARBA00004123"/>
    </source>
</evidence>
<dbReference type="FunFam" id="3.30.160.60:FF:000065">
    <property type="entry name" value="B-cell CLL/lymphoma 6, member B"/>
    <property type="match status" value="1"/>
</dbReference>
<feature type="domain" description="C2H2-type" evidence="9">
    <location>
        <begin position="413"/>
        <end position="436"/>
    </location>
</feature>
<feature type="region of interest" description="Disordered" evidence="8">
    <location>
        <begin position="110"/>
        <end position="138"/>
    </location>
</feature>
<name>A0AAV6URM3_9ARAC</name>
<feature type="domain" description="C2H2-type" evidence="9">
    <location>
        <begin position="2236"/>
        <end position="2264"/>
    </location>
</feature>
<organism evidence="10 11">
    <name type="scientific">Oedothorax gibbosus</name>
    <dbReference type="NCBI Taxonomy" id="931172"/>
    <lineage>
        <taxon>Eukaryota</taxon>
        <taxon>Metazoa</taxon>
        <taxon>Ecdysozoa</taxon>
        <taxon>Arthropoda</taxon>
        <taxon>Chelicerata</taxon>
        <taxon>Arachnida</taxon>
        <taxon>Araneae</taxon>
        <taxon>Araneomorphae</taxon>
        <taxon>Entelegynae</taxon>
        <taxon>Araneoidea</taxon>
        <taxon>Linyphiidae</taxon>
        <taxon>Erigoninae</taxon>
        <taxon>Oedothorax</taxon>
    </lineage>
</organism>
<evidence type="ECO:0000256" key="3">
    <source>
        <dbReference type="ARBA" id="ARBA00022737"/>
    </source>
</evidence>
<feature type="domain" description="C2H2-type" evidence="9">
    <location>
        <begin position="195"/>
        <end position="222"/>
    </location>
</feature>
<feature type="region of interest" description="Disordered" evidence="8">
    <location>
        <begin position="534"/>
        <end position="567"/>
    </location>
</feature>
<dbReference type="SMART" id="SM00355">
    <property type="entry name" value="ZnF_C2H2"/>
    <property type="match status" value="15"/>
</dbReference>
<feature type="region of interest" description="Disordered" evidence="8">
    <location>
        <begin position="837"/>
        <end position="856"/>
    </location>
</feature>
<protein>
    <recommendedName>
        <fullName evidence="9">C2H2-type domain-containing protein</fullName>
    </recommendedName>
</protein>
<dbReference type="Pfam" id="PF00096">
    <property type="entry name" value="zf-C2H2"/>
    <property type="match status" value="2"/>
</dbReference>
<feature type="compositionally biased region" description="Basic and acidic residues" evidence="8">
    <location>
        <begin position="299"/>
        <end position="338"/>
    </location>
</feature>
<evidence type="ECO:0000256" key="5">
    <source>
        <dbReference type="ARBA" id="ARBA00022833"/>
    </source>
</evidence>
<keyword evidence="5" id="KW-0862">Zinc</keyword>
<comment type="caution">
    <text evidence="10">The sequence shown here is derived from an EMBL/GenBank/DDBJ whole genome shotgun (WGS) entry which is preliminary data.</text>
</comment>
<evidence type="ECO:0000256" key="8">
    <source>
        <dbReference type="SAM" id="MobiDB-lite"/>
    </source>
</evidence>
<keyword evidence="6" id="KW-0539">Nucleus</keyword>
<dbReference type="PROSITE" id="PS00028">
    <property type="entry name" value="ZINC_FINGER_C2H2_1"/>
    <property type="match status" value="13"/>
</dbReference>
<feature type="domain" description="C2H2-type" evidence="9">
    <location>
        <begin position="753"/>
        <end position="780"/>
    </location>
</feature>
<proteinExistence type="predicted"/>
<evidence type="ECO:0000259" key="9">
    <source>
        <dbReference type="PROSITE" id="PS50157"/>
    </source>
</evidence>
<feature type="compositionally biased region" description="Polar residues" evidence="8">
    <location>
        <begin position="949"/>
        <end position="961"/>
    </location>
</feature>
<dbReference type="GO" id="GO:0008270">
    <property type="term" value="F:zinc ion binding"/>
    <property type="evidence" value="ECO:0007669"/>
    <property type="project" value="UniProtKB-KW"/>
</dbReference>
<feature type="compositionally biased region" description="Polar residues" evidence="8">
    <location>
        <begin position="917"/>
        <end position="933"/>
    </location>
</feature>
<feature type="domain" description="C2H2-type" evidence="9">
    <location>
        <begin position="710"/>
        <end position="737"/>
    </location>
</feature>
<evidence type="ECO:0000256" key="4">
    <source>
        <dbReference type="ARBA" id="ARBA00022771"/>
    </source>
</evidence>
<feature type="domain" description="C2H2-type" evidence="9">
    <location>
        <begin position="807"/>
        <end position="835"/>
    </location>
</feature>
<dbReference type="GO" id="GO:0005634">
    <property type="term" value="C:nucleus"/>
    <property type="evidence" value="ECO:0007669"/>
    <property type="project" value="UniProtKB-SubCell"/>
</dbReference>
<feature type="domain" description="C2H2-type" evidence="9">
    <location>
        <begin position="681"/>
        <end position="709"/>
    </location>
</feature>
<comment type="subcellular location">
    <subcellularLocation>
        <location evidence="1">Nucleus</location>
    </subcellularLocation>
</comment>
<feature type="region of interest" description="Disordered" evidence="8">
    <location>
        <begin position="917"/>
        <end position="962"/>
    </location>
</feature>
<feature type="compositionally biased region" description="Basic residues" evidence="8">
    <location>
        <begin position="2145"/>
        <end position="2154"/>
    </location>
</feature>
<keyword evidence="11" id="KW-1185">Reference proteome</keyword>
<sequence>MNDPETNSFTFSNAAKIEEEVSNKKITYAKLKKGKYKCNECSTKFCNQFLLNLHRVSRCPKLPYPCNICELRFSNEYNHKTHQAIHSASEMKQIAIAKMDAKLVGSDTNIGRSVLGQSPKKKASTIDSDSSTTSNRRKSARFLKEEALNFIEKQKISVVKDVELDEDGSYTNHIKNKPLKKNTLSSSEAKDAEAFSCRTCKIDFPDKTKLQRHMIVHGKKRSYQCDKCHMGFHWKSNYNRHMKTHSAPVSMTYVCVTCGSVFSRRFCLFRHRQMRHPEEEAYLEDEQLTDILSLPVKDEKTQAVDGAEQKSEKEVAEDIQDKVKQQRDEDKQEKMKVEVDDEDTEVDSDGRNVMSNEDDTTYYASEQEARIPWKRRRNADERRRHHCDVCHIQFKWKCDLNRHRITHSEIKAYPCDLCELGFNWKSNLTRHKRTVHRIGVVKPTNICDMCGQRFIKKFHLDRHVTKYCSQRPAVLEQIQAEGIVETEKSEVKKDSVDKVLEKAEVKEKSFVKKPEEAQMVEQTNDEKILPDINRKPEKAKVEEETKKENYSDFEPKSEEDHMAEESQEEILPDINQNVNIVYLHVCQKNGHVYDTESACENVTTLSVSHDDNETASFNTAAENGNGSNSKNVKETNLPYKIYSKDAIEAELNPFVCSRCGRSFARKTCHVQHERSHIIKPTKCGWCGKDFRRLSMLQKHERMHHKGEKPFPCDICSSHFELKSQLMQHMKSHFKKKSQLVQHMKSQHPSFKAFECKACKCRFANQSLLDRHQLVHVGERPYKCGTCDFTFDQSCSLVLHQRMHVIEYKCSKCDLKFTQQVAYVRHLERVHFNDSVHNNVPNRRVSTRRNRTSSRTYDPHAYNTRYKACKADVIIEEIDSLQANNPVAKTVDMEDGTAALETKPNFYNSALNQELFNSNEHESTSYPRIENSNMENREKGNECGTDKTYDPQNMSENSSQELFSKRQVRKDISVYESDSLNEFIKSYKRKLCDIGENSNSSDNTKFEVANEDTNLEIVQNKKIKNRNNKIRSRRSSEEIAISEGLANFHIGTYENNDFGRHNMIKDNQENNSSATEEKNILEENPTTNISYTKQGNFIIEDIRTVKRALPSIDLKCSEDMESSNEIDSSNEKFYRNKGCDTNDNGTELEMGLNEYSTITQEPLNHNETGGHVVSTIENTDYIHNFEENCSKLDTKNNTNEVSEEKAEAKQLNNVEVDHKCNKIAESRINISNLELDENDSLESRGCLEVDNSTKSEKDMALIQEKFQLVSNVIPVAEVLLETKEPENNTDNDKDTSTSDSVHHSNVEILPIQVTVIECDNSVQQERSTNNEETIRFRPHIEIIKVQKINLEKEKNTKLEESPQEDSTIIEKLQSLTEKIKDNPNENYKNICANIVNLTQKHEMQSNRSDELAHETGDLTDGIRIDKDNNYICEMHTDKNDCIRGICTDNDDCLSDINVDNDCINDNEKDSMIGIIHRNNDSMGKTSAHNSNNIFACVRAETSYTLQKVMNDNSLGTQKSALSLNNKTFKKTESIAHEEITNASYTNIASGQYSPDKLTVNALTMKNPLLDETPQRNNINSIHCNPPFSSSIDENSRFNLHSMKQEKALNLTCNNLHIIQPPVWKEVFDSAPNNNLPSCQYEFHANRKLNSQGNHNFLTGFRVDQNQEVKTVSPNAERHSKQFLQFHNVNQFQPETTWAETQTKEYPLNHDFVSHNENYPVYSIPTGQATYCPWNQQDGIVIERNIHASNEISKSFQEPPYENDIDEESIRYAVQTVQAIIQAEKPIHRESTCRRTPIQGLVRYGTPSFPVQNDCGVQETFQAPTHEVIHYQNFQVPSQYDYRAQEPDDRSSVFAQDMVRYQTPNYQAPVQNDGYVPQGLFREGGYVNSYQSFQPPYVTGSSQYGLNNTENSLRYGYVDRNADVHKTPFNVRPESVVANEARLFQLPVQYRNSPLVTYPSRGNSILYREHFEEGPKQYLDLVPVPFSSASEQYPKERASVNCLQLAPYERVEVTERVYTNLELASVGKPSAEGVVTPYKEVFNESGIVHRGQRSIVQNMPIYKDMRPYSATPNSVYSHPIRIRSIHTPSPTMFHYEKSYTYPSGQSNFQDPVHHVVQFEEHRNQFQNIQQDIPKIGPNSILVGSSVRGRKRARRGRAQSEVATPKKPRRKKNECLNAAEQTKSFEQDHSSLTIINQSGQNLNEKIETDKNEEIRVYSCGNRSKDSTHDSEIRISEKSFGCDECSQVFLLKNDLFQHRLNKHENNQSSSN</sequence>
<keyword evidence="3" id="KW-0677">Repeat</keyword>
<feature type="domain" description="C2H2-type" evidence="9">
    <location>
        <begin position="223"/>
        <end position="250"/>
    </location>
</feature>
<reference evidence="10 11" key="1">
    <citation type="journal article" date="2022" name="Nat. Ecol. Evol.">
        <title>A masculinizing supergene underlies an exaggerated male reproductive morph in a spider.</title>
        <authorList>
            <person name="Hendrickx F."/>
            <person name="De Corte Z."/>
            <person name="Sonet G."/>
            <person name="Van Belleghem S.M."/>
            <person name="Kostlbacher S."/>
            <person name="Vangestel C."/>
        </authorList>
    </citation>
    <scope>NUCLEOTIDE SEQUENCE [LARGE SCALE GENOMIC DNA]</scope>
    <source>
        <strain evidence="10">W744_W776</strain>
    </source>
</reference>
<feature type="domain" description="C2H2-type" evidence="9">
    <location>
        <begin position="781"/>
        <end position="808"/>
    </location>
</feature>
<dbReference type="PROSITE" id="PS50157">
    <property type="entry name" value="ZINC_FINGER_C2H2_2"/>
    <property type="match status" value="14"/>
</dbReference>
<dbReference type="EMBL" id="JAFNEN010000303">
    <property type="protein sequence ID" value="KAG8186399.1"/>
    <property type="molecule type" value="Genomic_DNA"/>
</dbReference>
<feature type="domain" description="C2H2-type" evidence="9">
    <location>
        <begin position="64"/>
        <end position="91"/>
    </location>
</feature>
<evidence type="ECO:0000313" key="11">
    <source>
        <dbReference type="Proteomes" id="UP000827092"/>
    </source>
</evidence>
<evidence type="ECO:0000256" key="7">
    <source>
        <dbReference type="PROSITE-ProRule" id="PRU00042"/>
    </source>
</evidence>
<keyword evidence="4 7" id="KW-0863">Zinc-finger</keyword>
<feature type="region of interest" description="Disordered" evidence="8">
    <location>
        <begin position="299"/>
        <end position="356"/>
    </location>
</feature>
<dbReference type="InterPro" id="IPR013087">
    <property type="entry name" value="Znf_C2H2_type"/>
</dbReference>
<dbReference type="SUPFAM" id="SSF57667">
    <property type="entry name" value="beta-beta-alpha zinc fingers"/>
    <property type="match status" value="7"/>
</dbReference>
<evidence type="ECO:0000256" key="6">
    <source>
        <dbReference type="ARBA" id="ARBA00023242"/>
    </source>
</evidence>
<dbReference type="GO" id="GO:0000981">
    <property type="term" value="F:DNA-binding transcription factor activity, RNA polymerase II-specific"/>
    <property type="evidence" value="ECO:0007669"/>
    <property type="project" value="TreeGrafter"/>
</dbReference>
<accession>A0AAV6URM3</accession>
<evidence type="ECO:0000256" key="2">
    <source>
        <dbReference type="ARBA" id="ARBA00022723"/>
    </source>
</evidence>
<feature type="compositionally biased region" description="Low complexity" evidence="8">
    <location>
        <begin position="125"/>
        <end position="134"/>
    </location>
</feature>
<dbReference type="PANTHER" id="PTHR24394:SF29">
    <property type="entry name" value="MYONEURIN"/>
    <property type="match status" value="1"/>
</dbReference>
<evidence type="ECO:0000313" key="10">
    <source>
        <dbReference type="EMBL" id="KAG8186399.1"/>
    </source>
</evidence>
<feature type="domain" description="C2H2-type" evidence="9">
    <location>
        <begin position="385"/>
        <end position="412"/>
    </location>
</feature>
<feature type="region of interest" description="Disordered" evidence="8">
    <location>
        <begin position="2137"/>
        <end position="2169"/>
    </location>
</feature>
<dbReference type="PANTHER" id="PTHR24394">
    <property type="entry name" value="ZINC FINGER PROTEIN"/>
    <property type="match status" value="1"/>
</dbReference>
<feature type="compositionally biased region" description="Basic and acidic residues" evidence="8">
    <location>
        <begin position="934"/>
        <end position="948"/>
    </location>
</feature>
<feature type="compositionally biased region" description="Basic and acidic residues" evidence="8">
    <location>
        <begin position="534"/>
        <end position="564"/>
    </location>
</feature>
<feature type="region of interest" description="Disordered" evidence="8">
    <location>
        <begin position="1280"/>
        <end position="1303"/>
    </location>
</feature>
<feature type="domain" description="C2H2-type" evidence="9">
    <location>
        <begin position="654"/>
        <end position="676"/>
    </location>
</feature>
<dbReference type="Proteomes" id="UP000827092">
    <property type="component" value="Unassembled WGS sequence"/>
</dbReference>
<dbReference type="Gene3D" id="3.30.160.60">
    <property type="entry name" value="Classic Zinc Finger"/>
    <property type="match status" value="7"/>
</dbReference>
<dbReference type="InterPro" id="IPR036236">
    <property type="entry name" value="Znf_C2H2_sf"/>
</dbReference>
<feature type="domain" description="C2H2-type" evidence="9">
    <location>
        <begin position="253"/>
        <end position="281"/>
    </location>
</feature>
<dbReference type="FunFam" id="3.30.160.60:FF:000446">
    <property type="entry name" value="Zinc finger protein"/>
    <property type="match status" value="1"/>
</dbReference>
<feature type="domain" description="C2H2-type" evidence="9">
    <location>
        <begin position="445"/>
        <end position="472"/>
    </location>
</feature>
<keyword evidence="2" id="KW-0479">Metal-binding</keyword>
<gene>
    <name evidence="10" type="ORF">JTE90_004192</name>
</gene>